<evidence type="ECO:0000313" key="3">
    <source>
        <dbReference type="EMBL" id="CAE0386182.1"/>
    </source>
</evidence>
<evidence type="ECO:0000256" key="2">
    <source>
        <dbReference type="RuleBase" id="RU363103"/>
    </source>
</evidence>
<dbReference type="Pfam" id="PF05071">
    <property type="entry name" value="NDUFA12"/>
    <property type="match status" value="1"/>
</dbReference>
<gene>
    <name evidence="3" type="ORF">ECRA1380_LOCUS11146</name>
    <name evidence="4" type="ORF">ECRASSUSDP1_LOCUS23887</name>
</gene>
<keyword evidence="2" id="KW-0999">Mitochondrion inner membrane</keyword>
<keyword evidence="2" id="KW-0496">Mitochondrion</keyword>
<comment type="subcellular location">
    <subcellularLocation>
        <location evidence="2">Mitochondrion inner membrane</location>
        <topology evidence="2">Peripheral membrane protein</topology>
        <orientation evidence="2">Matrix side</orientation>
    </subcellularLocation>
</comment>
<comment type="similarity">
    <text evidence="1 2">Belongs to the complex I NDUFA12 subunit family.</text>
</comment>
<proteinExistence type="inferred from homology"/>
<keyword evidence="2" id="KW-0472">Membrane</keyword>
<dbReference type="GO" id="GO:0045271">
    <property type="term" value="C:respiratory chain complex I"/>
    <property type="evidence" value="ECO:0007669"/>
    <property type="project" value="InterPro"/>
</dbReference>
<reference evidence="3" key="1">
    <citation type="submission" date="2021-01" db="EMBL/GenBank/DDBJ databases">
        <authorList>
            <person name="Corre E."/>
            <person name="Pelletier E."/>
            <person name="Niang G."/>
            <person name="Scheremetjew M."/>
            <person name="Finn R."/>
            <person name="Kale V."/>
            <person name="Holt S."/>
            <person name="Cochrane G."/>
            <person name="Meng A."/>
            <person name="Brown T."/>
            <person name="Cohen L."/>
        </authorList>
    </citation>
    <scope>NUCLEOTIDE SEQUENCE</scope>
    <source>
        <strain evidence="3">CT5</strain>
    </source>
</reference>
<dbReference type="PANTHER" id="PTHR12910">
    <property type="entry name" value="NADH-UBIQUINONE OXIDOREDUCTASE SUBUNIT B17.2"/>
    <property type="match status" value="1"/>
</dbReference>
<sequence length="173" mass="21173">MRSWGHFVGLLGPKFWHIYRREGLVRTLLRAKPYKYSHEKAGWKEVVRLVGSDEFGNRYYEDFDHHNFNNRRWVEYADYGHWHVTPKKIAPGWHGWMHYVYDDPPKKENFVKPYWRSHRQVVFKTDHPTIAYKNPGHVQNPHKKTYDKMAYERNFRYWDPDNKPRRGRVSSLV</sequence>
<keyword evidence="2" id="KW-0679">Respiratory chain</keyword>
<dbReference type="GO" id="GO:0006979">
    <property type="term" value="P:response to oxidative stress"/>
    <property type="evidence" value="ECO:0007669"/>
    <property type="project" value="TreeGrafter"/>
</dbReference>
<dbReference type="EMBL" id="HBIK01024039">
    <property type="protein sequence ID" value="CAE0386182.1"/>
    <property type="molecule type" value="Transcribed_RNA"/>
</dbReference>
<keyword evidence="5" id="KW-1185">Reference proteome</keyword>
<evidence type="ECO:0000313" key="4">
    <source>
        <dbReference type="EMBL" id="CAI2382414.1"/>
    </source>
</evidence>
<comment type="function">
    <text evidence="2">Accessory subunit of the mitochondrial membrane respiratory chain NADH dehydrogenase (Complex I), that is believed not to be involved in catalysis. Complex I functions in the transfer of electrons from NADH to the respiratory chain. The immediate electron acceptor for the enzyme is believed to be ubiquinone.</text>
</comment>
<evidence type="ECO:0000313" key="5">
    <source>
        <dbReference type="Proteomes" id="UP001295684"/>
    </source>
</evidence>
<keyword evidence="2" id="KW-0813">Transport</keyword>
<name>A0A7S3NXY9_EUPCR</name>
<organism evidence="3">
    <name type="scientific">Euplotes crassus</name>
    <dbReference type="NCBI Taxonomy" id="5936"/>
    <lineage>
        <taxon>Eukaryota</taxon>
        <taxon>Sar</taxon>
        <taxon>Alveolata</taxon>
        <taxon>Ciliophora</taxon>
        <taxon>Intramacronucleata</taxon>
        <taxon>Spirotrichea</taxon>
        <taxon>Hypotrichia</taxon>
        <taxon>Euplotida</taxon>
        <taxon>Euplotidae</taxon>
        <taxon>Moneuplotes</taxon>
    </lineage>
</organism>
<dbReference type="EMBL" id="CAMPGE010024589">
    <property type="protein sequence ID" value="CAI2382414.1"/>
    <property type="molecule type" value="Genomic_DNA"/>
</dbReference>
<accession>A0A7S3NXY9</accession>
<dbReference type="AlphaFoldDB" id="A0A7S3NXY9"/>
<dbReference type="GO" id="GO:0005743">
    <property type="term" value="C:mitochondrial inner membrane"/>
    <property type="evidence" value="ECO:0007669"/>
    <property type="project" value="UniProtKB-SubCell"/>
</dbReference>
<protein>
    <recommendedName>
        <fullName evidence="2">NADH dehydrogenase [ubiquinone] 1 alpha subcomplex subunit 12</fullName>
    </recommendedName>
</protein>
<evidence type="ECO:0000256" key="1">
    <source>
        <dbReference type="ARBA" id="ARBA00007355"/>
    </source>
</evidence>
<reference evidence="4" key="2">
    <citation type="submission" date="2023-07" db="EMBL/GenBank/DDBJ databases">
        <authorList>
            <consortium name="AG Swart"/>
            <person name="Singh M."/>
            <person name="Singh A."/>
            <person name="Seah K."/>
            <person name="Emmerich C."/>
        </authorList>
    </citation>
    <scope>NUCLEOTIDE SEQUENCE</scope>
    <source>
        <strain evidence="4">DP1</strain>
    </source>
</reference>
<dbReference type="Proteomes" id="UP001295684">
    <property type="component" value="Unassembled WGS sequence"/>
</dbReference>
<dbReference type="OrthoDB" id="274641at2759"/>
<dbReference type="PANTHER" id="PTHR12910:SF2">
    <property type="entry name" value="NADH DEHYDROGENASE [UBIQUINONE] 1 ALPHA SUBCOMPLEX SUBUNIT 12"/>
    <property type="match status" value="1"/>
</dbReference>
<dbReference type="InterPro" id="IPR007763">
    <property type="entry name" value="NDUFA12"/>
</dbReference>
<keyword evidence="2" id="KW-0249">Electron transport</keyword>